<accession>A0A196SJX1</accession>
<dbReference type="InterPro" id="IPR002677">
    <property type="entry name" value="Ribosomal_bL32"/>
</dbReference>
<keyword evidence="5" id="KW-0496">Mitochondrion</keyword>
<evidence type="ECO:0000256" key="7">
    <source>
        <dbReference type="ARBA" id="ARBA00039935"/>
    </source>
</evidence>
<comment type="similarity">
    <text evidence="2">Belongs to the bacterial ribosomal protein bL32 family.</text>
</comment>
<gene>
    <name evidence="8" type="ORF">AV274_1810</name>
</gene>
<dbReference type="GO" id="GO:0006412">
    <property type="term" value="P:translation"/>
    <property type="evidence" value="ECO:0007669"/>
    <property type="project" value="InterPro"/>
</dbReference>
<keyword evidence="3" id="KW-0809">Transit peptide</keyword>
<evidence type="ECO:0000256" key="2">
    <source>
        <dbReference type="ARBA" id="ARBA00008560"/>
    </source>
</evidence>
<comment type="subcellular location">
    <subcellularLocation>
        <location evidence="1">Mitochondrion</location>
    </subcellularLocation>
</comment>
<reference evidence="8 9" key="1">
    <citation type="submission" date="2016-05" db="EMBL/GenBank/DDBJ databases">
        <title>Nuclear genome of Blastocystis sp. subtype 1 NandII.</title>
        <authorList>
            <person name="Gentekaki E."/>
            <person name="Curtis B."/>
            <person name="Stairs C."/>
            <person name="Eme L."/>
            <person name="Herman E."/>
            <person name="Klimes V."/>
            <person name="Arias M.C."/>
            <person name="Elias M."/>
            <person name="Hilliou F."/>
            <person name="Klute M."/>
            <person name="Malik S.-B."/>
            <person name="Pightling A."/>
            <person name="Rachubinski R."/>
            <person name="Salas D."/>
            <person name="Schlacht A."/>
            <person name="Suga H."/>
            <person name="Archibald J."/>
            <person name="Ball S.G."/>
            <person name="Clark G."/>
            <person name="Dacks J."/>
            <person name="Van Der Giezen M."/>
            <person name="Tsaousis A."/>
            <person name="Roger A."/>
        </authorList>
    </citation>
    <scope>NUCLEOTIDE SEQUENCE [LARGE SCALE GENOMIC DNA]</scope>
    <source>
        <strain evidence="9">ATCC 50177 / NandII</strain>
    </source>
</reference>
<dbReference type="AlphaFoldDB" id="A0A196SJX1"/>
<keyword evidence="9" id="KW-1185">Reference proteome</keyword>
<proteinExistence type="inferred from homology"/>
<dbReference type="NCBIfam" id="TIGR01031">
    <property type="entry name" value="rpmF_bact"/>
    <property type="match status" value="1"/>
</dbReference>
<dbReference type="PANTHER" id="PTHR21026">
    <property type="entry name" value="39S RIBOSOMAL PROTEIN L32, MITOCHONDRIAL"/>
    <property type="match status" value="1"/>
</dbReference>
<evidence type="ECO:0000313" key="8">
    <source>
        <dbReference type="EMBL" id="OAO16487.1"/>
    </source>
</evidence>
<evidence type="ECO:0000256" key="4">
    <source>
        <dbReference type="ARBA" id="ARBA00022980"/>
    </source>
</evidence>
<dbReference type="InterPro" id="IPR011332">
    <property type="entry name" value="Ribosomal_zn-bd"/>
</dbReference>
<dbReference type="PANTHER" id="PTHR21026:SF2">
    <property type="entry name" value="LARGE RIBOSOMAL SUBUNIT PROTEIN BL32M"/>
    <property type="match status" value="1"/>
</dbReference>
<protein>
    <recommendedName>
        <fullName evidence="7">Large ribosomal subunit protein bL32m</fullName>
    </recommendedName>
</protein>
<dbReference type="OrthoDB" id="2014905at2759"/>
<keyword evidence="4 8" id="KW-0689">Ribosomal protein</keyword>
<evidence type="ECO:0000256" key="5">
    <source>
        <dbReference type="ARBA" id="ARBA00023128"/>
    </source>
</evidence>
<dbReference type="Proteomes" id="UP000078348">
    <property type="component" value="Unassembled WGS sequence"/>
</dbReference>
<keyword evidence="6" id="KW-0687">Ribonucleoprotein</keyword>
<dbReference type="SUPFAM" id="SSF57829">
    <property type="entry name" value="Zn-binding ribosomal proteins"/>
    <property type="match status" value="1"/>
</dbReference>
<evidence type="ECO:0000256" key="6">
    <source>
        <dbReference type="ARBA" id="ARBA00023274"/>
    </source>
</evidence>
<dbReference type="GO" id="GO:0005762">
    <property type="term" value="C:mitochondrial large ribosomal subunit"/>
    <property type="evidence" value="ECO:0007669"/>
    <property type="project" value="TreeGrafter"/>
</dbReference>
<evidence type="ECO:0000256" key="3">
    <source>
        <dbReference type="ARBA" id="ARBA00022946"/>
    </source>
</evidence>
<comment type="caution">
    <text evidence="8">The sequence shown here is derived from an EMBL/GenBank/DDBJ whole genome shotgun (WGS) entry which is preliminary data.</text>
</comment>
<name>A0A196SJX1_BLAHN</name>
<dbReference type="HAMAP" id="MF_00340">
    <property type="entry name" value="Ribosomal_bL32"/>
    <property type="match status" value="1"/>
</dbReference>
<evidence type="ECO:0000313" key="9">
    <source>
        <dbReference type="Proteomes" id="UP000078348"/>
    </source>
</evidence>
<dbReference type="Pfam" id="PF01783">
    <property type="entry name" value="Ribosomal_L32p"/>
    <property type="match status" value="1"/>
</dbReference>
<organism evidence="8 9">
    <name type="scientific">Blastocystis sp. subtype 1 (strain ATCC 50177 / NandII)</name>
    <dbReference type="NCBI Taxonomy" id="478820"/>
    <lineage>
        <taxon>Eukaryota</taxon>
        <taxon>Sar</taxon>
        <taxon>Stramenopiles</taxon>
        <taxon>Bigyra</taxon>
        <taxon>Opalozoa</taxon>
        <taxon>Opalinata</taxon>
        <taxon>Blastocystidae</taxon>
        <taxon>Blastocystis</taxon>
    </lineage>
</organism>
<dbReference type="GO" id="GO:0003735">
    <property type="term" value="F:structural constituent of ribosome"/>
    <property type="evidence" value="ECO:0007669"/>
    <property type="project" value="InterPro"/>
</dbReference>
<evidence type="ECO:0000256" key="1">
    <source>
        <dbReference type="ARBA" id="ARBA00004173"/>
    </source>
</evidence>
<sequence>MLLRGLVQCVRNLSFRLFPVFPQVQFALPAIERSPLAIMKPSEESKKMDLVEWLQESFLQFATPKKRASIMKRRLRRASKNLEPKTNIVVCPKCGKFKLLHHLCNSCMLHNRYNGETREY</sequence>
<dbReference type="EMBL" id="LXWW01000078">
    <property type="protein sequence ID" value="OAO16487.1"/>
    <property type="molecule type" value="Genomic_DNA"/>
</dbReference>
<dbReference type="InterPro" id="IPR051991">
    <property type="entry name" value="Mitoribosomal_protein_bL32"/>
</dbReference>